<protein>
    <submittedName>
        <fullName evidence="3">Spartin-like</fullName>
    </submittedName>
</protein>
<dbReference type="InterPro" id="IPR045036">
    <property type="entry name" value="Spartin-like"/>
</dbReference>
<feature type="compositionally biased region" description="Polar residues" evidence="1">
    <location>
        <begin position="140"/>
        <end position="177"/>
    </location>
</feature>
<evidence type="ECO:0000259" key="2">
    <source>
        <dbReference type="Pfam" id="PF06911"/>
    </source>
</evidence>
<dbReference type="GO" id="GO:0051301">
    <property type="term" value="P:cell division"/>
    <property type="evidence" value="ECO:0007669"/>
    <property type="project" value="TreeGrafter"/>
</dbReference>
<reference evidence="4" key="1">
    <citation type="submission" date="2017-11" db="EMBL/GenBank/DDBJ databases">
        <title>The sensing device of the deep-sea amphipod.</title>
        <authorList>
            <person name="Kobayashi H."/>
            <person name="Nagahama T."/>
            <person name="Arai W."/>
            <person name="Sasagawa Y."/>
            <person name="Umeda M."/>
            <person name="Hayashi T."/>
            <person name="Nikaido I."/>
            <person name="Watanabe H."/>
            <person name="Oguri K."/>
            <person name="Kitazato H."/>
            <person name="Fujioka K."/>
            <person name="Kido Y."/>
            <person name="Takami H."/>
        </authorList>
    </citation>
    <scope>NUCLEOTIDE SEQUENCE</scope>
    <source>
        <tissue evidence="4">Whole body</tissue>
    </source>
</reference>
<dbReference type="AlphaFoldDB" id="A0A2P2I2L0"/>
<accession>A0A2P2I2L0</accession>
<feature type="compositionally biased region" description="Acidic residues" evidence="1">
    <location>
        <begin position="565"/>
        <end position="588"/>
    </location>
</feature>
<evidence type="ECO:0000256" key="1">
    <source>
        <dbReference type="SAM" id="MobiDB-lite"/>
    </source>
</evidence>
<evidence type="ECO:0000313" key="3">
    <source>
        <dbReference type="EMBL" id="LAB68265.1"/>
    </source>
</evidence>
<proteinExistence type="evidence at transcript level"/>
<feature type="domain" description="Senescence" evidence="2">
    <location>
        <begin position="340"/>
        <end position="539"/>
    </location>
</feature>
<feature type="compositionally biased region" description="Basic and acidic residues" evidence="1">
    <location>
        <begin position="589"/>
        <end position="603"/>
    </location>
</feature>
<dbReference type="GO" id="GO:0030514">
    <property type="term" value="P:negative regulation of BMP signaling pathway"/>
    <property type="evidence" value="ECO:0007669"/>
    <property type="project" value="TreeGrafter"/>
</dbReference>
<sequence length="603" mass="64117">MSEAPCRPPRSSDAPPITAVTALTEAEEFERCYKDAYSNIDRAITLVTENKHEQASSLFEAGLQLLDEALAHPVASLASEPDDAQRYSIMQVKMRATRKEVLQHFASSQLVAGATGSTGYPVPDAPPSYQDCTAGEPTSRYPQLPNQETTPSVSLPSTGSRMASLSPATGGQDSHSPVVTPVMSPREGQLLFRIESGVQIFFIYPDGRVTSPSYPSFLEIVTFNEPLPVTSGQLEGGATSGFLQVGEWSYPLVRATSPVLHSFYGAYMFPDLTNSVPGSHVGVIIPDTISKDECRLFESILTQMTSYKEQPYVSDGVEATESTTAEGMSRSSTSEKIAAGLVSGAEAVSTGVVWGAGKMSKLISQWADQWQEGTPPAGAPDPAQPKTQIDPRLQTTARAARVVSGQAVKVSSYILGQIGKATVCLGRTLAPHIQHHGTRAFSSITGQSHTESASQVDGVMEVASGAIRGASTVYIGLEKAAQTLAVSLTDSTVKVVTHKYGAEAGQLTDNTMYAVGQSAMAGYNIASLGVKGVAKKAAKDTGKALVHHHREKKEKTSGAGREQVEDGMELGEEAVENDDFVMVEEGTEATEHKRSKSKESKPL</sequence>
<feature type="region of interest" description="Disordered" evidence="1">
    <location>
        <begin position="543"/>
        <end position="603"/>
    </location>
</feature>
<name>A0A2P2I2L0_9CRUS</name>
<dbReference type="EMBL" id="IACT01002926">
    <property type="protein sequence ID" value="LAC22180.1"/>
    <property type="molecule type" value="mRNA"/>
</dbReference>
<evidence type="ECO:0000313" key="4">
    <source>
        <dbReference type="EMBL" id="LAC22180.1"/>
    </source>
</evidence>
<organism evidence="3">
    <name type="scientific">Hirondellea gigas</name>
    <dbReference type="NCBI Taxonomy" id="1518452"/>
    <lineage>
        <taxon>Eukaryota</taxon>
        <taxon>Metazoa</taxon>
        <taxon>Ecdysozoa</taxon>
        <taxon>Arthropoda</taxon>
        <taxon>Crustacea</taxon>
        <taxon>Multicrustacea</taxon>
        <taxon>Malacostraca</taxon>
        <taxon>Eumalacostraca</taxon>
        <taxon>Peracarida</taxon>
        <taxon>Amphipoda</taxon>
        <taxon>Amphilochidea</taxon>
        <taxon>Lysianassida</taxon>
        <taxon>Lysianassidira</taxon>
        <taxon>Lysianassoidea</taxon>
        <taxon>Lysianassidae</taxon>
        <taxon>Hirondellea</taxon>
    </lineage>
</organism>
<dbReference type="PANTHER" id="PTHR21068">
    <property type="entry name" value="SPARTIN"/>
    <property type="match status" value="1"/>
</dbReference>
<dbReference type="Gene3D" id="1.20.58.80">
    <property type="entry name" value="Phosphotransferase system, lactose/cellobiose-type IIA subunit"/>
    <property type="match status" value="1"/>
</dbReference>
<feature type="region of interest" description="Disordered" evidence="1">
    <location>
        <begin position="117"/>
        <end position="179"/>
    </location>
</feature>
<dbReference type="InterPro" id="IPR009686">
    <property type="entry name" value="Senescence/spartin_C"/>
</dbReference>
<reference evidence="3" key="2">
    <citation type="journal article" date="2018" name="Biosci. Biotechnol. Biochem.">
        <title>Polysaccharide hydrolase of the hadal zone amphipods Hirondellea gigas.</title>
        <authorList>
            <person name="Kobayashi H."/>
            <person name="Nagahama T."/>
            <person name="Arai W."/>
            <person name="Sasagawa Y."/>
            <person name="Umeda M."/>
            <person name="Hayashi T."/>
            <person name="Nikaido I."/>
            <person name="Watanabe H."/>
            <person name="Oguri K."/>
            <person name="Kitazato H."/>
            <person name="Fujioka K."/>
            <person name="Kido Y."/>
            <person name="Takami H."/>
        </authorList>
    </citation>
    <scope>NUCLEOTIDE SEQUENCE</scope>
    <source>
        <tissue evidence="3">Whole body</tissue>
    </source>
</reference>
<dbReference type="Pfam" id="PF06911">
    <property type="entry name" value="Senescence"/>
    <property type="match status" value="1"/>
</dbReference>
<dbReference type="PANTHER" id="PTHR21068:SF43">
    <property type="entry name" value="SPARTIN"/>
    <property type="match status" value="1"/>
</dbReference>
<dbReference type="GO" id="GO:0005886">
    <property type="term" value="C:plasma membrane"/>
    <property type="evidence" value="ECO:0007669"/>
    <property type="project" value="TreeGrafter"/>
</dbReference>
<dbReference type="EMBL" id="IACF01002619">
    <property type="protein sequence ID" value="LAB68265.1"/>
    <property type="molecule type" value="mRNA"/>
</dbReference>